<dbReference type="InParanoid" id="A0A7M7M3A4"/>
<organism evidence="6 7">
    <name type="scientific">Varroa destructor</name>
    <name type="common">Honeybee mite</name>
    <dbReference type="NCBI Taxonomy" id="109461"/>
    <lineage>
        <taxon>Eukaryota</taxon>
        <taxon>Metazoa</taxon>
        <taxon>Ecdysozoa</taxon>
        <taxon>Arthropoda</taxon>
        <taxon>Chelicerata</taxon>
        <taxon>Arachnida</taxon>
        <taxon>Acari</taxon>
        <taxon>Parasitiformes</taxon>
        <taxon>Mesostigmata</taxon>
        <taxon>Gamasina</taxon>
        <taxon>Dermanyssoidea</taxon>
        <taxon>Varroidae</taxon>
        <taxon>Varroa</taxon>
    </lineage>
</organism>
<dbReference type="SUPFAM" id="SSF48371">
    <property type="entry name" value="ARM repeat"/>
    <property type="match status" value="3"/>
</dbReference>
<evidence type="ECO:0000256" key="1">
    <source>
        <dbReference type="ARBA" id="ARBA00007234"/>
    </source>
</evidence>
<dbReference type="InterPro" id="IPR011989">
    <property type="entry name" value="ARM-like"/>
</dbReference>
<dbReference type="EnsemblMetazoa" id="XM_022788947">
    <property type="protein sequence ID" value="XP_022644682"/>
    <property type="gene ID" value="LOC111243417"/>
</dbReference>
<dbReference type="GO" id="GO:0005634">
    <property type="term" value="C:nucleus"/>
    <property type="evidence" value="ECO:0007669"/>
    <property type="project" value="TreeGrafter"/>
</dbReference>
<evidence type="ECO:0000313" key="7">
    <source>
        <dbReference type="Proteomes" id="UP000594260"/>
    </source>
</evidence>
<keyword evidence="7" id="KW-1185">Reference proteome</keyword>
<feature type="region of interest" description="Disordered" evidence="2">
    <location>
        <begin position="1"/>
        <end position="29"/>
    </location>
</feature>
<dbReference type="Pfam" id="PF02260">
    <property type="entry name" value="FATC"/>
    <property type="match status" value="1"/>
</dbReference>
<dbReference type="PROSITE" id="PS50290">
    <property type="entry name" value="PI3_4_KINASE_3"/>
    <property type="match status" value="1"/>
</dbReference>
<comment type="similarity">
    <text evidence="1">Belongs to the PI3/PI4-kinase family. TRA1 subfamily.</text>
</comment>
<dbReference type="GO" id="GO:0035267">
    <property type="term" value="C:NuA4 histone acetyltransferase complex"/>
    <property type="evidence" value="ECO:0007669"/>
    <property type="project" value="TreeGrafter"/>
</dbReference>
<evidence type="ECO:0000256" key="2">
    <source>
        <dbReference type="SAM" id="MobiDB-lite"/>
    </source>
</evidence>
<dbReference type="OMA" id="CLDLYGQ"/>
<dbReference type="SMART" id="SM01343">
    <property type="entry name" value="FATC"/>
    <property type="match status" value="1"/>
</dbReference>
<dbReference type="Pfam" id="PF20175">
    <property type="entry name" value="Tra1_central"/>
    <property type="match status" value="1"/>
</dbReference>
<evidence type="ECO:0000259" key="4">
    <source>
        <dbReference type="PROSITE" id="PS51189"/>
    </source>
</evidence>
<dbReference type="PANTHER" id="PTHR11139">
    <property type="entry name" value="ATAXIA TELANGIECTASIA MUTATED ATM -RELATED"/>
    <property type="match status" value="1"/>
</dbReference>
<dbReference type="InterPro" id="IPR011009">
    <property type="entry name" value="Kinase-like_dom_sf"/>
</dbReference>
<evidence type="ECO:0000259" key="3">
    <source>
        <dbReference type="PROSITE" id="PS50290"/>
    </source>
</evidence>
<dbReference type="PANTHER" id="PTHR11139:SF1">
    <property type="entry name" value="TRANSFORMATION_TRANSCRIPTION DOMAIN-ASSOCIATED PROTEIN"/>
    <property type="match status" value="1"/>
</dbReference>
<dbReference type="CDD" id="cd05163">
    <property type="entry name" value="PIKK_TRRAP"/>
    <property type="match status" value="1"/>
</dbReference>
<dbReference type="SMART" id="SM00146">
    <property type="entry name" value="PI3Kc"/>
    <property type="match status" value="1"/>
</dbReference>
<dbReference type="RefSeq" id="XP_022644682.1">
    <property type="nucleotide sequence ID" value="XM_022788947.1"/>
</dbReference>
<feature type="compositionally biased region" description="Low complexity" evidence="2">
    <location>
        <begin position="3468"/>
        <end position="3480"/>
    </location>
</feature>
<dbReference type="Proteomes" id="UP000594260">
    <property type="component" value="Unplaced"/>
</dbReference>
<dbReference type="InterPro" id="IPR003152">
    <property type="entry name" value="FATC_dom"/>
</dbReference>
<dbReference type="GO" id="GO:0006281">
    <property type="term" value="P:DNA repair"/>
    <property type="evidence" value="ECO:0007669"/>
    <property type="project" value="TreeGrafter"/>
</dbReference>
<dbReference type="PROSITE" id="PS51190">
    <property type="entry name" value="FATC"/>
    <property type="match status" value="1"/>
</dbReference>
<dbReference type="InterPro" id="IPR050517">
    <property type="entry name" value="DDR_Repair_Kinase"/>
</dbReference>
<feature type="domain" description="FATC" evidence="5">
    <location>
        <begin position="4037"/>
        <end position="4069"/>
    </location>
</feature>
<proteinExistence type="inferred from homology"/>
<dbReference type="GeneID" id="111243417"/>
<dbReference type="SUPFAM" id="SSF56112">
    <property type="entry name" value="Protein kinase-like (PK-like)"/>
    <property type="match status" value="1"/>
</dbReference>
<feature type="compositionally biased region" description="Low complexity" evidence="2">
    <location>
        <begin position="1"/>
        <end position="10"/>
    </location>
</feature>
<dbReference type="KEGG" id="vde:111243417"/>
<evidence type="ECO:0008006" key="8">
    <source>
        <dbReference type="Google" id="ProtNLM"/>
    </source>
</evidence>
<dbReference type="EnsemblMetazoa" id="XM_022788951">
    <property type="protein sequence ID" value="XP_022644686"/>
    <property type="gene ID" value="LOC111243417"/>
</dbReference>
<feature type="domain" description="PI3K/PI4K catalytic" evidence="3">
    <location>
        <begin position="3714"/>
        <end position="4035"/>
    </location>
</feature>
<dbReference type="EnsemblMetazoa" id="XM_022788950">
    <property type="protein sequence ID" value="XP_022644685"/>
    <property type="gene ID" value="LOC111243417"/>
</dbReference>
<dbReference type="InterPro" id="IPR003151">
    <property type="entry name" value="PIK-rel_kinase_FAT"/>
</dbReference>
<dbReference type="FunCoup" id="A0A7M7M3A4">
    <property type="interactions" value="1297"/>
</dbReference>
<dbReference type="EnsemblMetazoa" id="XM_022788949">
    <property type="protein sequence ID" value="XP_022644684"/>
    <property type="gene ID" value="LOC111243417"/>
</dbReference>
<dbReference type="InterPro" id="IPR036940">
    <property type="entry name" value="PI3/4_kinase_cat_sf"/>
</dbReference>
<dbReference type="InterPro" id="IPR046805">
    <property type="entry name" value="Tra1_ring"/>
</dbReference>
<dbReference type="GO" id="GO:0000124">
    <property type="term" value="C:SAGA complex"/>
    <property type="evidence" value="ECO:0007669"/>
    <property type="project" value="TreeGrafter"/>
</dbReference>
<dbReference type="InterPro" id="IPR046807">
    <property type="entry name" value="Tra1_central"/>
</dbReference>
<feature type="compositionally biased region" description="Gly residues" evidence="2">
    <location>
        <begin position="11"/>
        <end position="22"/>
    </location>
</feature>
<dbReference type="InterPro" id="IPR000403">
    <property type="entry name" value="PI3/4_kinase_cat_dom"/>
</dbReference>
<dbReference type="RefSeq" id="XP_022644686.1">
    <property type="nucleotide sequence ID" value="XM_022788951.1"/>
</dbReference>
<name>A0A7M7M3A4_VARDE</name>
<reference evidence="6" key="1">
    <citation type="submission" date="2021-01" db="UniProtKB">
        <authorList>
            <consortium name="EnsemblMetazoa"/>
        </authorList>
    </citation>
    <scope>IDENTIFICATION</scope>
</reference>
<feature type="domain" description="FAT" evidence="4">
    <location>
        <begin position="2799"/>
        <end position="3443"/>
    </location>
</feature>
<protein>
    <recommendedName>
        <fullName evidence="8">Transformation/transcription domain-associated protein</fullName>
    </recommendedName>
</protein>
<evidence type="ECO:0000259" key="5">
    <source>
        <dbReference type="PROSITE" id="PS51190"/>
    </source>
</evidence>
<accession>A0A7M7M3A4</accession>
<dbReference type="Pfam" id="PF20206">
    <property type="entry name" value="Tra1_ring"/>
    <property type="match status" value="1"/>
</dbReference>
<dbReference type="Pfam" id="PF00454">
    <property type="entry name" value="PI3_PI4_kinase"/>
    <property type="match status" value="1"/>
</dbReference>
<dbReference type="RefSeq" id="XP_022644685.1">
    <property type="nucleotide sequence ID" value="XM_022788950.1"/>
</dbReference>
<dbReference type="GO" id="GO:0006355">
    <property type="term" value="P:regulation of DNA-templated transcription"/>
    <property type="evidence" value="ECO:0007669"/>
    <property type="project" value="TreeGrafter"/>
</dbReference>
<dbReference type="InterPro" id="IPR014009">
    <property type="entry name" value="PIK_FAT"/>
</dbReference>
<evidence type="ECO:0000313" key="6">
    <source>
        <dbReference type="EnsemblMetazoa" id="XP_022644685"/>
    </source>
</evidence>
<dbReference type="PROSITE" id="PS51189">
    <property type="entry name" value="FAT"/>
    <property type="match status" value="1"/>
</dbReference>
<dbReference type="InterPro" id="IPR016024">
    <property type="entry name" value="ARM-type_fold"/>
</dbReference>
<dbReference type="Pfam" id="PF02259">
    <property type="entry name" value="FAT"/>
    <property type="match status" value="1"/>
</dbReference>
<dbReference type="Gene3D" id="1.10.1070.11">
    <property type="entry name" value="Phosphatidylinositol 3-/4-kinase, catalytic domain"/>
    <property type="match status" value="1"/>
</dbReference>
<sequence>MSAPSTPGTGTFSGGGGSGGGAAINQAGGSSAAKGAAGAAAGLVAGALLDPVAQMNTYKSYVSLLADPSAKDDSKQKAAQELSEDFETITASPAYPSFLQHSMPLFIRVLQEGEAQFIAEHSMQITRKLVLEIIHRLPTNEHLRPYVKPVLSVMFKLLEVENEDNVLVCLRVIIELHKQYRPPFNPEIQNFLNFVKNIYRELPNQLEKIFEPREDAIKVKDISEVSMDTLLNETFTTTVVQVGTGDAAPVAAVNIIPKAVLSLKVLAELPIIVVLMYQLYKPNVHRDVAEFIPLILNTIVLQPSRAQQEHKDFNREVFVDFMAAQIKTLSFLAYIVKIYLEVVNANSGQLAEGMLGLLMLCPPEVAHLRKELLIAARHILATDLRTKFVGCIDKLFDEDILLGNGWTANESLRPLAYSTLADLIHHVRQSLPLKHLSAAVSVFSKNVHDETLPISMQTMSCKLLLNLVDCIRSKSQMAETEGSQTVGVAGANNQENNVVAGRELLTRMLQVFVLKFRTISRVQLPALLKASKHYNNTEDIVRAAAAAAAASKPGEQAQTGGQACGQTTTGAAVVGTAAAVLSAATATAVTSQLGLVTGTFQTPCNTPNATGTSTTAAAAAPSTTPAAVSNTVAELKSSNGTPQYTVVDCRTLIKTLVCGVKTITWGIGTCKTAAGGGTGVGASADDKQFQPKETLIFIRLVKYSLLTLDMYTLPLPVSTAQLSAHSLQAAGGSAAAQAARAAQIAAAAAAAQPQKTKDEKEVLDHLGGVFTMMTPGMFRAVFTTTIDYVVERLNKNPLLQTVANYFLANKTTSSIFATILVEYLLERMDEMGSSMEKSSLYLKLFKLVFGSVSLFPQENEQMLKPHLHKIVNRSMQLALSAKEPYNYFLLLRALFRSIGGGSHDLLYQEFLPLLPTLLQGLNQLQSGLHKQHMKDLFVELCLTVPVRLSSLLPYLPMLMDPLVSALNGSQTLISQGLRTLELCVDNLQPDFLYEHIQPVRAELMQALWKTLRNPQDNIAQIAFRVLGKFGGGNRKMLVEPQTLKYNEYTTEGPAILVTFVEHKMPVWLPMNRLIETAFDALKLSTTDPFYRQRCWDLIKGYLLSHMQPLDGNVSVQTLFSDPAFATGPVAPYNLGHYTCQHPLHLTTHKMALTAMFVAAAIKELRGEVLPFFVSIVNHYTMVAVSQQAGPFMAAYKQSLHSNKLNQANMDPLVLIDALVQIMGHEEKELCKVGQLASVLIIEAASTILTSRERAATLPFIEYLSEKMCSLCYERAWYAKSGGCYGIKGLMDRLPLRWVLQHQYQFLKALLFVMMDLTNEVSNGAVDMAKTTLGKLIQLCATPLSDDAPADMIEVQKKSLNDVTMELVRQVTSPNTCVRQQAMSSLQMLGDVTKCTITDIMTPHKDLLQDMVPPKKHILKHQPVNAQIGIMEGNTFCTTLQPRLFTLDLDQNEHKIFFQELLYICDSEDTAIMKIACYKNSQTQLGALRKAALNCLATLHYVENEQNREKVFTVLYKVLNSSDPDLQESAFQCMKKFISGNGIKTETVHKHIRGLLIHLGDYRHLNLNVIQRLSYLTLLFPNTFNEKLCEQLRQLLRRWFEVCIQNKSIGRPFTTELKQCTAIIEIFHQIPAASAALVEPLISTILSQEKQLMIEAASPLHEPLAKFLRIHPEKTVEVLLQDAAVQSAQHNRYLEFLFKNDKGHKFRQVLINKPNLVGRLLAVNLPAEGRNVIITSFPAFDMNTIPQITAQNAKYNFEYLGVRVIGLLIKHEDKTDFLIKNPMIVAMLREIWISPEFQARHTQSCVEISDFVHWRTPKLVVKALLNYCRQNPNDVELLFQLLRAFTSRYIPDFKFLKDFIDHTVATQYSVGWKRNAFFKFVKLFEEETNFPQELVAKVLQRIIIPAFTNSFEKGEGTELIGGEPAPDQDLDDNVISVFILKIIDNPKVTLDSVRILVLQLSCLFVDQASAHIHDAANKRQGIKLRRLMTYAWPCLLTKSSVDPASKYHGHLLLAHIIAKFAIHKKIVLQVFHSLLKAHAVEARGVVRQALEILTPAMPARMDDGNTMLTHWTKKMIVEEGHTLAQLVHMLQLLYRHHQLYYPVRHHLVAHVVSSVQRLGFTANAQMEHKKLSVDLAEVIIKWEMQRNREEQQLLQEQQLLGNTADVDVANSPNLKAIDKVHTDSIVNFLLRMACQVSDSAVAAAAASNTGAAGSGSSLGSANPAGDVLSRRCVALLKNALKPELWPNAELKLVWFDKLLLTIENIPEPNFQNICTALDLLTFLLTILRKEAILNSFKNLQRGIAACMASSNSKVLRSVHSLLSRLMGTFPAEPNTPKYEELDHLYTQVFKVVSDGLSNYEKLRLPRCTKGSTVVANPPQLFGTLMILKAACVNNPCYIDRLITPFMRVLQKMTREHLAPTTEASPMGTELLILSLDLVKNRVGVMAQEMRKVFLGSVLVGLIEKSHESKVLKAITKMVEDWVRNKSPFAVNQSPSLREKSILLVKMMQYIEKRFPDDLELNGQFLELVNYVYRDESFKNSELPSKLEPAFMAGLRCVQPAIRAKFFEVFDASIKKRLYDRLMYIICSQNWETIGPHFWIKQCIELVLVTASMDANVETGPGSPLLPAVTSVVAQADHNMKAAFIFAKEEPMDVDSIMDASFSAVPDELSEFDLNSSTAKPSTASATTSASSLRQNINQLVIRQKKFLEQAGKNVKLEPILLAVAQLCHMDTTLAQHMWIQLFPRLWKILGEKQQNVLSVELTPFICSGSHVIQKDCHPNAIGTFCEALSHCPNVQLRPMVTKYMGKSHNMWHRATLQLEQIAASNEKSSKGIKSIPPPLSTAPVTPVLPTPPASGSVNVVATNPDSTTVPGADGPEVQNLQPPQVSLQHESLDCLSEMYSLLREEDLFAGLWQKRAKYQETISGVTYEQHGLFEQAQLAYEAAMAKARTEFAQSPPPLTIQSEYRLWEEHWIKCTKELNQWEVLLEYGNSKAAQNMHLVLEAAWRVPNWVLMKEALSHVEVSCPKELAWKVNLYRGYNAICHPEETHLSLIDRLVEVVTSCCIREWRRLPPVVSSMHVGMLQAAQQVMELQEAAQIHQGLAPTGSGAATTPLNRASLCDMRAIVKTWRNRLPVLSDDLSHWNDIFTWRQLHYQAIVSHFEGAQNANSVTGGDTQTQTNSAMIGVHASASTIIHYGKVARKHGLSGVCLDSLNKIHTIPSVPILDCFQKIRQQVKCYLHMSGTGGTGTSGVTSSSNSSRGKNELQEGLDVIESTNLKYFGKEMTAEFYALKGMFLAQLGRSSEANKAFSAAIQMFDGLNKGWALWGDYLEALFTKDAFADRNMQLGEFAVTCYLHAARTQNEAKARKYLAKLIWLLTFDSEKFQLSECVDQYFNGVPPHLWLPWVPQLLTCLVRQEGKLLLTLLSTVGRVYPQAVYFPIRTLYLTLKVEQRERYRSSEADRPRQAAPVVGGNNSQSAATAGAAQATANGQAQVAVTPAATTSNQFRATPSMWRCSKIMHMQRDLHPTLLSSIEGIVDQLVWFRENWYEEVLRQLKQALAKCLAVAFEHRMQINEATVTPHTLNFVKKLVSTFGVGIESVVGGGGVSSYSTSASESLARRVQATSQDPVFQKMKVQFTADFDFGTAQAMKLHNLINKLKKWIKILEAKAKLLPKSTLVEEKCRFMSNFSPHTAEVALPGEFLLPKANNYYVRIARFMPRVEIVHKHNTAARRLSIRGQNGKLYPYLVVNDACLSDARREERVLQLLRMLNQLLARQKETARRGLNFTVPRVVAVSPQMRLVEDNPCSLSLVDIYKQRCLARNIEYDTPIGKYYEKLASVQARGGSCGHQVLKDILRDIQTSQVPRTLLKEWAQATYPDPTDYWTFRKQFTLQLALCGLVEFVLQLTRLSPDMVYIHQDSGFVHAAYYKFDVADATGELDHNRPVPFRLTPNMAELVGTVGVQGPMCAAVVAVARCLSQPSFTALLRAILRDEIITWHKKNYDEAGTGSEGPPDMDGEQLVATVSKAVAAITTRLNSLTSYESGESSKVQALLAAASNPENLCRMDPAWHPWL</sequence>
<dbReference type="CTD" id="35483"/>
<feature type="region of interest" description="Disordered" evidence="2">
    <location>
        <begin position="3453"/>
        <end position="3480"/>
    </location>
</feature>
<dbReference type="OrthoDB" id="5570127at2759"/>
<dbReference type="Gene3D" id="1.25.10.10">
    <property type="entry name" value="Leucine-rich Repeat Variant"/>
    <property type="match status" value="2"/>
</dbReference>
<dbReference type="RefSeq" id="XP_022644684.1">
    <property type="nucleotide sequence ID" value="XM_022788949.1"/>
</dbReference>